<organism evidence="2 3">
    <name type="scientific">Candidatus Brachybacterium merdavium</name>
    <dbReference type="NCBI Taxonomy" id="2838513"/>
    <lineage>
        <taxon>Bacteria</taxon>
        <taxon>Bacillati</taxon>
        <taxon>Actinomycetota</taxon>
        <taxon>Actinomycetes</taxon>
        <taxon>Micrococcales</taxon>
        <taxon>Dermabacteraceae</taxon>
        <taxon>Brachybacterium</taxon>
    </lineage>
</organism>
<evidence type="ECO:0000259" key="1">
    <source>
        <dbReference type="Pfam" id="PF01636"/>
    </source>
</evidence>
<dbReference type="Gene3D" id="3.30.200.20">
    <property type="entry name" value="Phosphorylase Kinase, domain 1"/>
    <property type="match status" value="1"/>
</dbReference>
<dbReference type="AlphaFoldDB" id="A0A9D2LB94"/>
<dbReference type="InterPro" id="IPR002575">
    <property type="entry name" value="Aminoglycoside_PTrfase"/>
</dbReference>
<name>A0A9D2LB94_9MICO</name>
<dbReference type="Proteomes" id="UP000823823">
    <property type="component" value="Unassembled WGS sequence"/>
</dbReference>
<dbReference type="InterPro" id="IPR011009">
    <property type="entry name" value="Kinase-like_dom_sf"/>
</dbReference>
<feature type="domain" description="Aminoglycoside phosphotransferase" evidence="1">
    <location>
        <begin position="35"/>
        <end position="264"/>
    </location>
</feature>
<dbReference type="Pfam" id="PF01636">
    <property type="entry name" value="APH"/>
    <property type="match status" value="1"/>
</dbReference>
<dbReference type="PANTHER" id="PTHR21310">
    <property type="entry name" value="AMINOGLYCOSIDE PHOSPHOTRANSFERASE-RELATED-RELATED"/>
    <property type="match status" value="1"/>
</dbReference>
<dbReference type="CDD" id="cd05152">
    <property type="entry name" value="MPH2"/>
    <property type="match status" value="1"/>
</dbReference>
<protein>
    <submittedName>
        <fullName evidence="2">Macrolide 2'-phosphotransferase</fullName>
    </submittedName>
</protein>
<evidence type="ECO:0000313" key="2">
    <source>
        <dbReference type="EMBL" id="HJB09241.1"/>
    </source>
</evidence>
<accession>A0A9D2LB94</accession>
<dbReference type="EMBL" id="DWZH01000012">
    <property type="protein sequence ID" value="HJB09241.1"/>
    <property type="molecule type" value="Genomic_DNA"/>
</dbReference>
<reference evidence="2" key="2">
    <citation type="submission" date="2021-04" db="EMBL/GenBank/DDBJ databases">
        <authorList>
            <person name="Gilroy R."/>
        </authorList>
    </citation>
    <scope>NUCLEOTIDE SEQUENCE</scope>
    <source>
        <strain evidence="2">ChiHjej13B12-24818</strain>
    </source>
</reference>
<comment type="caution">
    <text evidence="2">The sequence shown here is derived from an EMBL/GenBank/DDBJ whole genome shotgun (WGS) entry which is preliminary data.</text>
</comment>
<evidence type="ECO:0000313" key="3">
    <source>
        <dbReference type="Proteomes" id="UP000823823"/>
    </source>
</evidence>
<dbReference type="SUPFAM" id="SSF56112">
    <property type="entry name" value="Protein kinase-like (PK-like)"/>
    <property type="match status" value="1"/>
</dbReference>
<dbReference type="Gene3D" id="3.90.1200.10">
    <property type="match status" value="1"/>
</dbReference>
<dbReference type="PANTHER" id="PTHR21310:SF15">
    <property type="entry name" value="AMINOGLYCOSIDE PHOSPHOTRANSFERASE DOMAIN-CONTAINING PROTEIN"/>
    <property type="match status" value="1"/>
</dbReference>
<proteinExistence type="predicted"/>
<sequence length="302" mass="33449">MTASTQSADHSEIIRLAAEHDLEVDPESLQITDLGLDFRVAIVRVDGGERWVLRIPRRPDVLERAATEGRLLSMIGPKLTVAVPDWQVHSPRLIAYPLLPGEPALTLAADLSPQWHVDMASPTYSASLGEFIAQLHSIDTEQARTTGIDHHEPAETRAQWAQDIDRVADAFDVAPALLERWRAWVAEDSYWPDFSVLTHGEIYPAHTLVDGERVTAVLDWTTAAVGDPARDLQFQHSVSPPEAFEVLLDHYVRGGGRVWPRLGEHCTEMFAASPLGYGLYALETGDPDHREAAEAQLNPPRS</sequence>
<gene>
    <name evidence="2" type="ORF">H9786_01725</name>
</gene>
<dbReference type="InterPro" id="IPR051678">
    <property type="entry name" value="AGP_Transferase"/>
</dbReference>
<reference evidence="2" key="1">
    <citation type="journal article" date="2021" name="PeerJ">
        <title>Extensive microbial diversity within the chicken gut microbiome revealed by metagenomics and culture.</title>
        <authorList>
            <person name="Gilroy R."/>
            <person name="Ravi A."/>
            <person name="Getino M."/>
            <person name="Pursley I."/>
            <person name="Horton D.L."/>
            <person name="Alikhan N.F."/>
            <person name="Baker D."/>
            <person name="Gharbi K."/>
            <person name="Hall N."/>
            <person name="Watson M."/>
            <person name="Adriaenssens E.M."/>
            <person name="Foster-Nyarko E."/>
            <person name="Jarju S."/>
            <person name="Secka A."/>
            <person name="Antonio M."/>
            <person name="Oren A."/>
            <person name="Chaudhuri R.R."/>
            <person name="La Ragione R."/>
            <person name="Hildebrand F."/>
            <person name="Pallen M.J."/>
        </authorList>
    </citation>
    <scope>NUCLEOTIDE SEQUENCE</scope>
    <source>
        <strain evidence="2">ChiHjej13B12-24818</strain>
    </source>
</reference>